<comment type="caution">
    <text evidence="1">The sequence shown here is derived from an EMBL/GenBank/DDBJ whole genome shotgun (WGS) entry which is preliminary data.</text>
</comment>
<dbReference type="EMBL" id="JAURVH010001513">
    <property type="protein sequence ID" value="KAK5935043.1"/>
    <property type="molecule type" value="Genomic_DNA"/>
</dbReference>
<dbReference type="AlphaFoldDB" id="A0AAN8EB65"/>
<reference evidence="1 2" key="1">
    <citation type="journal article" date="2023" name="Mol. Biol. Evol.">
        <title>Genomics of Secondarily Temperate Adaptation in the Only Non-Antarctic Icefish.</title>
        <authorList>
            <person name="Rivera-Colon A.G."/>
            <person name="Rayamajhi N."/>
            <person name="Minhas B.F."/>
            <person name="Madrigal G."/>
            <person name="Bilyk K.T."/>
            <person name="Yoon V."/>
            <person name="Hune M."/>
            <person name="Gregory S."/>
            <person name="Cheng C.H.C."/>
            <person name="Catchen J.M."/>
        </authorList>
    </citation>
    <scope>NUCLEOTIDE SEQUENCE [LARGE SCALE GENOMIC DNA]</scope>
    <source>
        <tissue evidence="1">White muscle</tissue>
    </source>
</reference>
<proteinExistence type="predicted"/>
<name>A0AAN8EB65_CHAGU</name>
<keyword evidence="2" id="KW-1185">Reference proteome</keyword>
<evidence type="ECO:0000313" key="1">
    <source>
        <dbReference type="EMBL" id="KAK5935043.1"/>
    </source>
</evidence>
<protein>
    <submittedName>
        <fullName evidence="1">Uncharacterized protein</fullName>
    </submittedName>
</protein>
<accession>A0AAN8EB65</accession>
<sequence>MVDYFELPERVAAGRRQVLVTRLYLVPENPSSPSTSAAFNFFTAQALCDLNEERSGRMLCAPSPGECAGTPTL</sequence>
<evidence type="ECO:0000313" key="2">
    <source>
        <dbReference type="Proteomes" id="UP001331515"/>
    </source>
</evidence>
<gene>
    <name evidence="1" type="ORF">CgunFtcFv8_020441</name>
</gene>
<dbReference type="Proteomes" id="UP001331515">
    <property type="component" value="Unassembled WGS sequence"/>
</dbReference>
<organism evidence="1 2">
    <name type="scientific">Champsocephalus gunnari</name>
    <name type="common">Mackerel icefish</name>
    <dbReference type="NCBI Taxonomy" id="52237"/>
    <lineage>
        <taxon>Eukaryota</taxon>
        <taxon>Metazoa</taxon>
        <taxon>Chordata</taxon>
        <taxon>Craniata</taxon>
        <taxon>Vertebrata</taxon>
        <taxon>Euteleostomi</taxon>
        <taxon>Actinopterygii</taxon>
        <taxon>Neopterygii</taxon>
        <taxon>Teleostei</taxon>
        <taxon>Neoteleostei</taxon>
        <taxon>Acanthomorphata</taxon>
        <taxon>Eupercaria</taxon>
        <taxon>Perciformes</taxon>
        <taxon>Notothenioidei</taxon>
        <taxon>Channichthyidae</taxon>
        <taxon>Champsocephalus</taxon>
    </lineage>
</organism>